<evidence type="ECO:0000313" key="6">
    <source>
        <dbReference type="EMBL" id="APH72598.1"/>
    </source>
</evidence>
<evidence type="ECO:0000256" key="4">
    <source>
        <dbReference type="SAM" id="Phobius"/>
    </source>
</evidence>
<dbReference type="PANTHER" id="PTHR23521:SF3">
    <property type="entry name" value="MFS TRANSPORTER"/>
    <property type="match status" value="1"/>
</dbReference>
<feature type="transmembrane region" description="Helical" evidence="4">
    <location>
        <begin position="143"/>
        <end position="162"/>
    </location>
</feature>
<sequence length="393" mass="40070">MAEEQDLPAEGRPPYGALAGVIAAATVFGAAQGLSYPLFTLLMQKQGFSPSMIGASAAMMPLGIILSAPLVPSLVRLAGGRTLAVSCAVVAAVCFLAIALLQNWFGWFVLRFLVGFAVNPLYILGEVWALALAPAGRRGRVMGVFNTVGGAGYAAGPLALSLVGPDGWPPFLIGTGGFLGCAAILASIRRPMPGFEEEAAPGRGILWFAATAPALLVAVGVAAADQQGTYALIPLFGAGYGLPELALPALVTSLALGNILLQMPLGLAAERFGGRAMMIACASAVAACAALLPLLILTPLIWPLLVIMGGVGYGVYTMTLVELGDRFTGSALVAGNSAFALMWGVGGMVGPPGAGLAMEWIGPSGLPAVILLLCFVLIAYATYRARARGRDAA</sequence>
<dbReference type="GO" id="GO:0022857">
    <property type="term" value="F:transmembrane transporter activity"/>
    <property type="evidence" value="ECO:0007669"/>
    <property type="project" value="InterPro"/>
</dbReference>
<dbReference type="PROSITE" id="PS50850">
    <property type="entry name" value="MFS"/>
    <property type="match status" value="1"/>
</dbReference>
<name>A0A1L3ST75_9HYPH</name>
<evidence type="ECO:0000256" key="3">
    <source>
        <dbReference type="ARBA" id="ARBA00023136"/>
    </source>
</evidence>
<feature type="transmembrane region" description="Helical" evidence="4">
    <location>
        <begin position="15"/>
        <end position="39"/>
    </location>
</feature>
<dbReference type="RefSeq" id="WP_072605729.1">
    <property type="nucleotide sequence ID" value="NZ_CP018171.1"/>
</dbReference>
<evidence type="ECO:0000256" key="1">
    <source>
        <dbReference type="ARBA" id="ARBA00022692"/>
    </source>
</evidence>
<evidence type="ECO:0000259" key="5">
    <source>
        <dbReference type="PROSITE" id="PS50850"/>
    </source>
</evidence>
<accession>A0A1L3ST75</accession>
<evidence type="ECO:0000256" key="2">
    <source>
        <dbReference type="ARBA" id="ARBA00022989"/>
    </source>
</evidence>
<dbReference type="STRING" id="1670800.BSQ44_15445"/>
<organism evidence="6 7">
    <name type="scientific">Aquibium oceanicum</name>
    <dbReference type="NCBI Taxonomy" id="1670800"/>
    <lineage>
        <taxon>Bacteria</taxon>
        <taxon>Pseudomonadati</taxon>
        <taxon>Pseudomonadota</taxon>
        <taxon>Alphaproteobacteria</taxon>
        <taxon>Hyphomicrobiales</taxon>
        <taxon>Phyllobacteriaceae</taxon>
        <taxon>Aquibium</taxon>
    </lineage>
</organism>
<reference evidence="7" key="1">
    <citation type="submission" date="2016-11" db="EMBL/GenBank/DDBJ databases">
        <title>Mesorhizobium oceanicum sp. nov., isolated from deep seawater in South China Sea.</title>
        <authorList>
            <person name="Fu G.-Y."/>
        </authorList>
    </citation>
    <scope>NUCLEOTIDE SEQUENCE [LARGE SCALE GENOMIC DNA]</scope>
    <source>
        <strain evidence="7">B7</strain>
    </source>
</reference>
<dbReference type="InterPro" id="IPR011701">
    <property type="entry name" value="MFS"/>
</dbReference>
<dbReference type="Gene3D" id="1.20.1250.20">
    <property type="entry name" value="MFS general substrate transporter like domains"/>
    <property type="match status" value="2"/>
</dbReference>
<keyword evidence="2 4" id="KW-1133">Transmembrane helix</keyword>
<dbReference type="PANTHER" id="PTHR23521">
    <property type="entry name" value="TRANSPORTER MFS SUPERFAMILY"/>
    <property type="match status" value="1"/>
</dbReference>
<feature type="transmembrane region" description="Helical" evidence="4">
    <location>
        <begin position="327"/>
        <end position="345"/>
    </location>
</feature>
<dbReference type="Proteomes" id="UP000182840">
    <property type="component" value="Chromosome"/>
</dbReference>
<feature type="transmembrane region" description="Helical" evidence="4">
    <location>
        <begin position="83"/>
        <end position="102"/>
    </location>
</feature>
<feature type="transmembrane region" description="Helical" evidence="4">
    <location>
        <begin position="168"/>
        <end position="185"/>
    </location>
</feature>
<feature type="transmembrane region" description="Helical" evidence="4">
    <location>
        <begin position="365"/>
        <end position="383"/>
    </location>
</feature>
<feature type="transmembrane region" description="Helical" evidence="4">
    <location>
        <begin position="205"/>
        <end position="225"/>
    </location>
</feature>
<feature type="transmembrane region" description="Helical" evidence="4">
    <location>
        <begin position="301"/>
        <end position="320"/>
    </location>
</feature>
<evidence type="ECO:0000313" key="7">
    <source>
        <dbReference type="Proteomes" id="UP000182840"/>
    </source>
</evidence>
<dbReference type="OrthoDB" id="9797524at2"/>
<dbReference type="InterPro" id="IPR036259">
    <property type="entry name" value="MFS_trans_sf"/>
</dbReference>
<keyword evidence="1 4" id="KW-0812">Transmembrane</keyword>
<dbReference type="InterPro" id="IPR020846">
    <property type="entry name" value="MFS_dom"/>
</dbReference>
<gene>
    <name evidence="6" type="ORF">BSQ44_15445</name>
</gene>
<keyword evidence="3 4" id="KW-0472">Membrane</keyword>
<feature type="transmembrane region" description="Helical" evidence="4">
    <location>
        <begin position="245"/>
        <end position="269"/>
    </location>
</feature>
<feature type="transmembrane region" description="Helical" evidence="4">
    <location>
        <begin position="108"/>
        <end position="131"/>
    </location>
</feature>
<dbReference type="SUPFAM" id="SSF103473">
    <property type="entry name" value="MFS general substrate transporter"/>
    <property type="match status" value="1"/>
</dbReference>
<feature type="domain" description="Major facilitator superfamily (MFS) profile" evidence="5">
    <location>
        <begin position="17"/>
        <end position="386"/>
    </location>
</feature>
<keyword evidence="7" id="KW-1185">Reference proteome</keyword>
<protein>
    <recommendedName>
        <fullName evidence="5">Major facilitator superfamily (MFS) profile domain-containing protein</fullName>
    </recommendedName>
</protein>
<feature type="transmembrane region" description="Helical" evidence="4">
    <location>
        <begin position="276"/>
        <end position="295"/>
    </location>
</feature>
<proteinExistence type="predicted"/>
<dbReference type="KEGG" id="meso:BSQ44_15445"/>
<dbReference type="GO" id="GO:0005886">
    <property type="term" value="C:plasma membrane"/>
    <property type="evidence" value="ECO:0007669"/>
    <property type="project" value="TreeGrafter"/>
</dbReference>
<dbReference type="Pfam" id="PF07690">
    <property type="entry name" value="MFS_1"/>
    <property type="match status" value="1"/>
</dbReference>
<dbReference type="EMBL" id="CP018171">
    <property type="protein sequence ID" value="APH72598.1"/>
    <property type="molecule type" value="Genomic_DNA"/>
</dbReference>
<feature type="transmembrane region" description="Helical" evidence="4">
    <location>
        <begin position="51"/>
        <end position="71"/>
    </location>
</feature>
<dbReference type="AlphaFoldDB" id="A0A1L3ST75"/>